<gene>
    <name evidence="3" type="ORF">AKJ09_09113</name>
</gene>
<reference evidence="3 4" key="1">
    <citation type="submission" date="2015-08" db="EMBL/GenBank/DDBJ databases">
        <authorList>
            <person name="Babu N.S."/>
            <person name="Beckwith C.J."/>
            <person name="Beseler K.G."/>
            <person name="Brison A."/>
            <person name="Carone J.V."/>
            <person name="Caskin T.P."/>
            <person name="Diamond M."/>
            <person name="Durham M.E."/>
            <person name="Foxe J.M."/>
            <person name="Go M."/>
            <person name="Henderson B.A."/>
            <person name="Jones I.B."/>
            <person name="McGettigan J.A."/>
            <person name="Micheletti S.J."/>
            <person name="Nasrallah M.E."/>
            <person name="Ortiz D."/>
            <person name="Piller C.R."/>
            <person name="Privatt S.R."/>
            <person name="Schneider S.L."/>
            <person name="Sharp S."/>
            <person name="Smith T.C."/>
            <person name="Stanton J.D."/>
            <person name="Ullery H.E."/>
            <person name="Wilson R.J."/>
            <person name="Serrano M.G."/>
            <person name="Buck G."/>
            <person name="Lee V."/>
            <person name="Wang Y."/>
            <person name="Carvalho R."/>
            <person name="Voegtly L."/>
            <person name="Shi R."/>
            <person name="Duckworth R."/>
            <person name="Johnson A."/>
            <person name="Loviza R."/>
            <person name="Walstead R."/>
            <person name="Shah Z."/>
            <person name="Kiflezghi M."/>
            <person name="Wade K."/>
            <person name="Ball S.L."/>
            <person name="Bradley K.W."/>
            <person name="Asai D.J."/>
            <person name="Bowman C.A."/>
            <person name="Russell D.A."/>
            <person name="Pope W.H."/>
            <person name="Jacobs-Sera D."/>
            <person name="Hendrix R.W."/>
            <person name="Hatfull G.F."/>
        </authorList>
    </citation>
    <scope>NUCLEOTIDE SEQUENCE [LARGE SCALE GENOMIC DNA]</scope>
    <source>
        <strain evidence="3 4">DSM 27648</strain>
    </source>
</reference>
<evidence type="ECO:0000256" key="2">
    <source>
        <dbReference type="SAM" id="SignalP"/>
    </source>
</evidence>
<organism evidence="3 4">
    <name type="scientific">Labilithrix luteola</name>
    <dbReference type="NCBI Taxonomy" id="1391654"/>
    <lineage>
        <taxon>Bacteria</taxon>
        <taxon>Pseudomonadati</taxon>
        <taxon>Myxococcota</taxon>
        <taxon>Polyangia</taxon>
        <taxon>Polyangiales</taxon>
        <taxon>Labilitrichaceae</taxon>
        <taxon>Labilithrix</taxon>
    </lineage>
</organism>
<name>A0A0K1QAK3_9BACT</name>
<proteinExistence type="predicted"/>
<dbReference type="STRING" id="1391654.AKJ09_09113"/>
<evidence type="ECO:0000313" key="3">
    <source>
        <dbReference type="EMBL" id="AKV02450.1"/>
    </source>
</evidence>
<dbReference type="Proteomes" id="UP000064967">
    <property type="component" value="Chromosome"/>
</dbReference>
<dbReference type="SUPFAM" id="SSF50998">
    <property type="entry name" value="Quinoprotein alcohol dehydrogenase-like"/>
    <property type="match status" value="1"/>
</dbReference>
<dbReference type="OrthoDB" id="5506799at2"/>
<dbReference type="RefSeq" id="WP_146653372.1">
    <property type="nucleotide sequence ID" value="NZ_CP012333.1"/>
</dbReference>
<evidence type="ECO:0000256" key="1">
    <source>
        <dbReference type="SAM" id="MobiDB-lite"/>
    </source>
</evidence>
<evidence type="ECO:0000313" key="4">
    <source>
        <dbReference type="Proteomes" id="UP000064967"/>
    </source>
</evidence>
<protein>
    <submittedName>
        <fullName evidence="3">Uncharacterized protein</fullName>
    </submittedName>
</protein>
<dbReference type="KEGG" id="llu:AKJ09_09113"/>
<accession>A0A0K1QAK3</accession>
<dbReference type="InterPro" id="IPR011047">
    <property type="entry name" value="Quinoprotein_ADH-like_sf"/>
</dbReference>
<dbReference type="PROSITE" id="PS51257">
    <property type="entry name" value="PROKAR_LIPOPROTEIN"/>
    <property type="match status" value="1"/>
</dbReference>
<keyword evidence="2" id="KW-0732">Signal</keyword>
<dbReference type="AlphaFoldDB" id="A0A0K1QAK3"/>
<dbReference type="Gene3D" id="2.130.10.10">
    <property type="entry name" value="YVTN repeat-like/Quinoprotein amine dehydrogenase"/>
    <property type="match status" value="1"/>
</dbReference>
<feature type="chain" id="PRO_5005467332" evidence="2">
    <location>
        <begin position="23"/>
        <end position="466"/>
    </location>
</feature>
<feature type="region of interest" description="Disordered" evidence="1">
    <location>
        <begin position="426"/>
        <end position="466"/>
    </location>
</feature>
<dbReference type="EMBL" id="CP012333">
    <property type="protein sequence ID" value="AKV02450.1"/>
    <property type="molecule type" value="Genomic_DNA"/>
</dbReference>
<feature type="signal peptide" evidence="2">
    <location>
        <begin position="1"/>
        <end position="22"/>
    </location>
</feature>
<feature type="compositionally biased region" description="Pro residues" evidence="1">
    <location>
        <begin position="440"/>
        <end position="458"/>
    </location>
</feature>
<keyword evidence="4" id="KW-1185">Reference proteome</keyword>
<sequence>MTRRRAVAVAAAMGAISCGALLAPRQEAAAQRIDPRRANSFVVGAPGGPSPALRVDAARSGLTHDVLPTGALHVGWRKTFGLAVEQPALAGADGTLALVTSRGDVVFLDADGEEVGHVTAATTSVGPAAITSDGTVVFVTASGDAIGVRRQMASRRFLTHVGGERNQRTAPLPLDDGGVVVATMTDLIVLDAEGNVRTRTTLPAPSAAPLVATGDKILAITTTGAVYGWTPGREPVRLGSFGAPIDGGAALSDANTLVAVIETNHVVELNLSTGARATRAISSQGLYLGPPSVRRQTNGNLVTLLAMTPTRSAVVTLDPAGQEVLRAAVGSVTATTLPDGGVAPLVAPAHVGPLVDPRGAVAFAAPDGHVGLVAADGSSETIGELLCTKTSRSSGVAGLTPFGPGSFAVTCEGGAVVRIDGADVAPRPRRAVVPATSARPHPPPKAPMPPDRQPLPPPQEDDEPED</sequence>
<dbReference type="InterPro" id="IPR015943">
    <property type="entry name" value="WD40/YVTN_repeat-like_dom_sf"/>
</dbReference>